<feature type="compositionally biased region" description="Polar residues" evidence="1">
    <location>
        <begin position="404"/>
        <end position="413"/>
    </location>
</feature>
<protein>
    <recommendedName>
        <fullName evidence="5">Pentapeptide repeat-containing protein</fullName>
    </recommendedName>
</protein>
<dbReference type="RefSeq" id="WP_077691611.1">
    <property type="nucleotide sequence ID" value="NZ_MCOK01000001.1"/>
</dbReference>
<feature type="region of interest" description="Disordered" evidence="1">
    <location>
        <begin position="178"/>
        <end position="204"/>
    </location>
</feature>
<accession>A0A1V3C381</accession>
<reference evidence="4" key="1">
    <citation type="submission" date="2016-08" db="EMBL/GenBank/DDBJ databases">
        <authorList>
            <person name="Tokovenko B."/>
            <person name="Kalinowski J."/>
        </authorList>
    </citation>
    <scope>NUCLEOTIDE SEQUENCE [LARGE SCALE GENOMIC DNA]</scope>
    <source>
        <strain evidence="4">UTMC102</strain>
    </source>
</reference>
<proteinExistence type="predicted"/>
<feature type="transmembrane region" description="Helical" evidence="2">
    <location>
        <begin position="76"/>
        <end position="94"/>
    </location>
</feature>
<evidence type="ECO:0000313" key="4">
    <source>
        <dbReference type="Proteomes" id="UP000189004"/>
    </source>
</evidence>
<keyword evidence="2" id="KW-1133">Transmembrane helix</keyword>
<dbReference type="InterPro" id="IPR001646">
    <property type="entry name" value="5peptide_repeat"/>
</dbReference>
<keyword evidence="4" id="KW-1185">Reference proteome</keyword>
<evidence type="ECO:0000256" key="2">
    <source>
        <dbReference type="SAM" id="Phobius"/>
    </source>
</evidence>
<feature type="transmembrane region" description="Helical" evidence="2">
    <location>
        <begin position="32"/>
        <end position="55"/>
    </location>
</feature>
<dbReference type="STRING" id="501010.NOSIN_16345"/>
<gene>
    <name evidence="3" type="ORF">NOSIN_16345</name>
</gene>
<evidence type="ECO:0008006" key="5">
    <source>
        <dbReference type="Google" id="ProtNLM"/>
    </source>
</evidence>
<sequence length="423" mass="45429">MRVSPRASTRAARPRPSAPGEEPPPRLWPHILGAWVATVGGVALIGAGVLWFLGFPEIDRPARIPASALDAVATRAFAVVAGLSGIALLVIAYHRQRNNNQANLRARKAAEREDVKLFNDRFTAAYTELGGEHAAVRLGAVHALAHLADDAPNQELRQTCIDVLCAYVRMPYEPEPVPASALGQGSAPVLSPEPADGRQAEEEHARRLEYASFREVRHSILRVISSRLREDGPWQGHSFDFTGAVFDGGHFRGMHLSSGYMNFNSARFNSGEVDFRYSRFDGATVSFRHARFNGGTVNFRHVRFTAGARVPAGSPGDDPEALRLQGTHVDFAVARFGGSQVLFHDCRFLEEAGASFRVAEFTSGSVEFTRGGGEEASGTPPFGLLEAVAKAAPGVVALPRAWSTDGSPYSAGSTPVPEDPPAG</sequence>
<comment type="caution">
    <text evidence="3">The sequence shown here is derived from an EMBL/GenBank/DDBJ whole genome shotgun (WGS) entry which is preliminary data.</text>
</comment>
<dbReference type="Pfam" id="PF13576">
    <property type="entry name" value="Pentapeptide_3"/>
    <property type="match status" value="1"/>
</dbReference>
<name>A0A1V3C381_9ACTN</name>
<dbReference type="Proteomes" id="UP000189004">
    <property type="component" value="Unassembled WGS sequence"/>
</dbReference>
<feature type="region of interest" description="Disordered" evidence="1">
    <location>
        <begin position="1"/>
        <end position="24"/>
    </location>
</feature>
<evidence type="ECO:0000256" key="1">
    <source>
        <dbReference type="SAM" id="MobiDB-lite"/>
    </source>
</evidence>
<keyword evidence="2" id="KW-0812">Transmembrane</keyword>
<dbReference type="OrthoDB" id="8440251at2"/>
<feature type="compositionally biased region" description="Low complexity" evidence="1">
    <location>
        <begin position="1"/>
        <end position="20"/>
    </location>
</feature>
<dbReference type="EMBL" id="MCOK01000001">
    <property type="protein sequence ID" value="OOC55185.1"/>
    <property type="molecule type" value="Genomic_DNA"/>
</dbReference>
<keyword evidence="2" id="KW-0472">Membrane</keyword>
<organism evidence="3 4">
    <name type="scientific">Nocardiopsis sinuspersici</name>
    <dbReference type="NCBI Taxonomy" id="501010"/>
    <lineage>
        <taxon>Bacteria</taxon>
        <taxon>Bacillati</taxon>
        <taxon>Actinomycetota</taxon>
        <taxon>Actinomycetes</taxon>
        <taxon>Streptosporangiales</taxon>
        <taxon>Nocardiopsidaceae</taxon>
        <taxon>Nocardiopsis</taxon>
    </lineage>
</organism>
<dbReference type="AlphaFoldDB" id="A0A1V3C381"/>
<evidence type="ECO:0000313" key="3">
    <source>
        <dbReference type="EMBL" id="OOC55185.1"/>
    </source>
</evidence>
<feature type="region of interest" description="Disordered" evidence="1">
    <location>
        <begin position="403"/>
        <end position="423"/>
    </location>
</feature>
<dbReference type="Gene3D" id="2.160.20.80">
    <property type="entry name" value="E3 ubiquitin-protein ligase SopA"/>
    <property type="match status" value="1"/>
</dbReference>
<feature type="compositionally biased region" description="Basic and acidic residues" evidence="1">
    <location>
        <begin position="195"/>
        <end position="204"/>
    </location>
</feature>